<dbReference type="RefSeq" id="WP_135950507.1">
    <property type="nucleotide sequence ID" value="NZ_CAPOAU010000005.1"/>
</dbReference>
<keyword evidence="1" id="KW-0472">Membrane</keyword>
<keyword evidence="1" id="KW-0812">Transmembrane</keyword>
<reference evidence="2 3" key="1">
    <citation type="submission" date="2019-04" db="EMBL/GenBank/DDBJ databases">
        <title>Microbes associate with the intestines of laboratory mice.</title>
        <authorList>
            <person name="Navarre W."/>
            <person name="Wong E."/>
            <person name="Huang K."/>
            <person name="Tropini C."/>
            <person name="Ng K."/>
            <person name="Yu B."/>
        </authorList>
    </citation>
    <scope>NUCLEOTIDE SEQUENCE [LARGE SCALE GENOMIC DNA]</scope>
    <source>
        <strain evidence="2 3">NM22_B1</strain>
    </source>
</reference>
<evidence type="ECO:0000313" key="2">
    <source>
        <dbReference type="EMBL" id="TGY72374.1"/>
    </source>
</evidence>
<comment type="caution">
    <text evidence="2">The sequence shown here is derived from an EMBL/GenBank/DDBJ whole genome shotgun (WGS) entry which is preliminary data.</text>
</comment>
<organism evidence="2 3">
    <name type="scientific">Phocaeicola sartorii</name>
    <dbReference type="NCBI Taxonomy" id="671267"/>
    <lineage>
        <taxon>Bacteria</taxon>
        <taxon>Pseudomonadati</taxon>
        <taxon>Bacteroidota</taxon>
        <taxon>Bacteroidia</taxon>
        <taxon>Bacteroidales</taxon>
        <taxon>Bacteroidaceae</taxon>
        <taxon>Phocaeicola</taxon>
    </lineage>
</organism>
<sequence length="147" mass="17533">MDEDAPNIVVTLIINGIIFVVIPLIMAYRRGYFINFGERLEWLKNILNRKSVYLPEEWTITKVRPLSAFEKYQIQKIAVQFGSYPREGYWAVIFLKSGKKLEYKLGENKGYWIDDIIHKDNILLRKWQKGTQYKYDIIPIIEHEQFS</sequence>
<dbReference type="EMBL" id="SRYJ01000006">
    <property type="protein sequence ID" value="TGY72374.1"/>
    <property type="molecule type" value="Genomic_DNA"/>
</dbReference>
<gene>
    <name evidence="2" type="ORF">E5339_04225</name>
</gene>
<proteinExistence type="predicted"/>
<evidence type="ECO:0000313" key="3">
    <source>
        <dbReference type="Proteomes" id="UP000310760"/>
    </source>
</evidence>
<accession>A0A4S2FSZ4</accession>
<feature type="transmembrane region" description="Helical" evidence="1">
    <location>
        <begin position="6"/>
        <end position="28"/>
    </location>
</feature>
<protein>
    <submittedName>
        <fullName evidence="2">Uncharacterized protein</fullName>
    </submittedName>
</protein>
<evidence type="ECO:0000256" key="1">
    <source>
        <dbReference type="SAM" id="Phobius"/>
    </source>
</evidence>
<dbReference type="Proteomes" id="UP000310760">
    <property type="component" value="Unassembled WGS sequence"/>
</dbReference>
<dbReference type="AlphaFoldDB" id="A0A4S2FSZ4"/>
<name>A0A4S2FSZ4_9BACT</name>
<keyword evidence="1" id="KW-1133">Transmembrane helix</keyword>